<feature type="compositionally biased region" description="Basic residues" evidence="1">
    <location>
        <begin position="120"/>
        <end position="131"/>
    </location>
</feature>
<organism evidence="2 3">
    <name type="scientific">Ephemerocybe angulata</name>
    <dbReference type="NCBI Taxonomy" id="980116"/>
    <lineage>
        <taxon>Eukaryota</taxon>
        <taxon>Fungi</taxon>
        <taxon>Dikarya</taxon>
        <taxon>Basidiomycota</taxon>
        <taxon>Agaricomycotina</taxon>
        <taxon>Agaricomycetes</taxon>
        <taxon>Agaricomycetidae</taxon>
        <taxon>Agaricales</taxon>
        <taxon>Agaricineae</taxon>
        <taxon>Psathyrellaceae</taxon>
        <taxon>Ephemerocybe</taxon>
    </lineage>
</organism>
<sequence length="431" mass="48713">MNHDIRMEEPPQAGGSTPAMEGGQGGQGSAQGIELNALSQGELAVVSVVHEMLRATVDEVVKQVSSAQHPVEVAVLQRAVEEGLEPVRQELQELKMRLPPDGPGNQSDGDDEGEAPIPPLRKKKTTRVKRGPKPDIDKEFFYLEGPAVDLYEKNGSKRVKRMMDPPTRDQVAQFTIHGLNPPTLPRPRFDWNSPLTSTWNRELISKIGKGFLNVIADIDDFTPEHKSRERVEGYLLEKLKVFMTEYRKARPANPFEEETNLQKQERIEAEKEKQLAAGRRRIRRRGIHTRRIRKVQDVLKKNPLFWGEVLVILDALTEHGMSSDETETEARRIDENRSARRQALGFPSRITALPLRSKAGNSPYPRIHEPMASMAVNVDDIEQSHTHQFVPGLPLNYYCELWYGRQSASTKELIMAADGVVLPQLPRRDVT</sequence>
<gene>
    <name evidence="2" type="ORF">DFP72DRAFT_855686</name>
</gene>
<feature type="region of interest" description="Disordered" evidence="1">
    <location>
        <begin position="96"/>
        <end position="131"/>
    </location>
</feature>
<feature type="region of interest" description="Disordered" evidence="1">
    <location>
        <begin position="1"/>
        <end position="31"/>
    </location>
</feature>
<protein>
    <submittedName>
        <fullName evidence="2">Uncharacterized protein</fullName>
    </submittedName>
</protein>
<name>A0A8H6HHX2_9AGAR</name>
<proteinExistence type="predicted"/>
<dbReference type="AlphaFoldDB" id="A0A8H6HHX2"/>
<reference evidence="2 3" key="1">
    <citation type="submission" date="2020-07" db="EMBL/GenBank/DDBJ databases">
        <title>Comparative genomics of pyrophilous fungi reveals a link between fire events and developmental genes.</title>
        <authorList>
            <consortium name="DOE Joint Genome Institute"/>
            <person name="Steindorff A.S."/>
            <person name="Carver A."/>
            <person name="Calhoun S."/>
            <person name="Stillman K."/>
            <person name="Liu H."/>
            <person name="Lipzen A."/>
            <person name="Pangilinan J."/>
            <person name="Labutti K."/>
            <person name="Bruns T.D."/>
            <person name="Grigoriev I.V."/>
        </authorList>
    </citation>
    <scope>NUCLEOTIDE SEQUENCE [LARGE SCALE GENOMIC DNA]</scope>
    <source>
        <strain evidence="2 3">CBS 144469</strain>
    </source>
</reference>
<evidence type="ECO:0000313" key="3">
    <source>
        <dbReference type="Proteomes" id="UP000521943"/>
    </source>
</evidence>
<accession>A0A8H6HHX2</accession>
<keyword evidence="3" id="KW-1185">Reference proteome</keyword>
<dbReference type="EMBL" id="JACGCI010000096">
    <property type="protein sequence ID" value="KAF6746041.1"/>
    <property type="molecule type" value="Genomic_DNA"/>
</dbReference>
<evidence type="ECO:0000256" key="1">
    <source>
        <dbReference type="SAM" id="MobiDB-lite"/>
    </source>
</evidence>
<evidence type="ECO:0000313" key="2">
    <source>
        <dbReference type="EMBL" id="KAF6746041.1"/>
    </source>
</evidence>
<comment type="caution">
    <text evidence="2">The sequence shown here is derived from an EMBL/GenBank/DDBJ whole genome shotgun (WGS) entry which is preliminary data.</text>
</comment>
<dbReference type="OrthoDB" id="3224221at2759"/>
<dbReference type="Proteomes" id="UP000521943">
    <property type="component" value="Unassembled WGS sequence"/>
</dbReference>